<proteinExistence type="predicted"/>
<sequence>MDSKLMNWYIDYLGDKTNKRTGAGAPKLMVYDSFQEYLKKLVKEKFCDYGFDLDVILGSLTSLCQPLDVAINKPFKANLCKEWYLLIAADSAGQTNKENFNNEIIDISDDDQKDGINDNLKNNGSNDNLKDNISCDDLNIVLPDKKHERTFRIKVREVLPNKMHDQTFGIKCCQTKIMTRLLELSVTRRIHNWTFGIKTFGIKVREVLPDKKHDWTFGIKCCQTKSMTGLLELSIAR</sequence>
<organism evidence="1 2">
    <name type="scientific">Rhizophagus clarus</name>
    <dbReference type="NCBI Taxonomy" id="94130"/>
    <lineage>
        <taxon>Eukaryota</taxon>
        <taxon>Fungi</taxon>
        <taxon>Fungi incertae sedis</taxon>
        <taxon>Mucoromycota</taxon>
        <taxon>Glomeromycotina</taxon>
        <taxon>Glomeromycetes</taxon>
        <taxon>Glomerales</taxon>
        <taxon>Glomeraceae</taxon>
        <taxon>Rhizophagus</taxon>
    </lineage>
</organism>
<dbReference type="AlphaFoldDB" id="A0A2Z6QUP3"/>
<reference evidence="1 2" key="1">
    <citation type="submission" date="2017-11" db="EMBL/GenBank/DDBJ databases">
        <title>The genome of Rhizophagus clarus HR1 reveals common genetic basis of auxotrophy among arbuscular mycorrhizal fungi.</title>
        <authorList>
            <person name="Kobayashi Y."/>
        </authorList>
    </citation>
    <scope>NUCLEOTIDE SEQUENCE [LARGE SCALE GENOMIC DNA]</scope>
    <source>
        <strain evidence="1 2">HR1</strain>
    </source>
</reference>
<evidence type="ECO:0000313" key="1">
    <source>
        <dbReference type="EMBL" id="GBB84408.1"/>
    </source>
</evidence>
<dbReference type="Proteomes" id="UP000247702">
    <property type="component" value="Unassembled WGS sequence"/>
</dbReference>
<name>A0A2Z6QUP3_9GLOM</name>
<protein>
    <submittedName>
        <fullName evidence="1">Uncharacterized protein</fullName>
    </submittedName>
</protein>
<evidence type="ECO:0000313" key="2">
    <source>
        <dbReference type="Proteomes" id="UP000247702"/>
    </source>
</evidence>
<keyword evidence="2" id="KW-1185">Reference proteome</keyword>
<accession>A0A2Z6QUP3</accession>
<comment type="caution">
    <text evidence="1">The sequence shown here is derived from an EMBL/GenBank/DDBJ whole genome shotgun (WGS) entry which is preliminary data.</text>
</comment>
<dbReference type="EMBL" id="BEXD01000113">
    <property type="protein sequence ID" value="GBB84408.1"/>
    <property type="molecule type" value="Genomic_DNA"/>
</dbReference>
<gene>
    <name evidence="1" type="ORF">RclHR1_00110041</name>
</gene>